<organism evidence="2 3">
    <name type="scientific">Streptomyces cinnabarinus</name>
    <dbReference type="NCBI Taxonomy" id="67287"/>
    <lineage>
        <taxon>Bacteria</taxon>
        <taxon>Bacillati</taxon>
        <taxon>Actinomycetota</taxon>
        <taxon>Actinomycetes</taxon>
        <taxon>Kitasatosporales</taxon>
        <taxon>Streptomycetaceae</taxon>
        <taxon>Streptomyces</taxon>
    </lineage>
</organism>
<reference evidence="2" key="1">
    <citation type="submission" date="2022-12" db="EMBL/GenBank/DDBJ databases">
        <authorList>
            <person name="Ruckert C."/>
            <person name="Busche T."/>
            <person name="Kalinowski J."/>
            <person name="Wittmann C."/>
        </authorList>
    </citation>
    <scope>NUCLEOTIDE SEQUENCE</scope>
    <source>
        <strain evidence="2">DSM 40467</strain>
    </source>
</reference>
<dbReference type="InterPro" id="IPR037473">
    <property type="entry name" value="Lcp-like"/>
</dbReference>
<evidence type="ECO:0000313" key="3">
    <source>
        <dbReference type="Proteomes" id="UP001164439"/>
    </source>
</evidence>
<proteinExistence type="predicted"/>
<dbReference type="PROSITE" id="PS51318">
    <property type="entry name" value="TAT"/>
    <property type="match status" value="1"/>
</dbReference>
<dbReference type="InterPro" id="IPR018713">
    <property type="entry name" value="MPAB/Lcp_cat_dom"/>
</dbReference>
<dbReference type="EMBL" id="CP114413">
    <property type="protein sequence ID" value="WAZ19227.1"/>
    <property type="molecule type" value="Genomic_DNA"/>
</dbReference>
<dbReference type="Pfam" id="PF09995">
    <property type="entry name" value="MPAB_Lcp_cat"/>
    <property type="match status" value="1"/>
</dbReference>
<dbReference type="Proteomes" id="UP001164439">
    <property type="component" value="Chromosome"/>
</dbReference>
<dbReference type="InterPro" id="IPR006311">
    <property type="entry name" value="TAT_signal"/>
</dbReference>
<dbReference type="PANTHER" id="PTHR37539:SF1">
    <property type="entry name" value="ER-BOUND OXYGENASE MPAB_MPAB'_RUBBER OXYGENASE CATALYTIC DOMAIN-CONTAINING PROTEIN"/>
    <property type="match status" value="1"/>
</dbReference>
<evidence type="ECO:0000259" key="1">
    <source>
        <dbReference type="Pfam" id="PF09995"/>
    </source>
</evidence>
<gene>
    <name evidence="2" type="ORF">STRCI_000262</name>
</gene>
<protein>
    <submittedName>
        <fullName evidence="2">DUF2236 domain-containing protein</fullName>
    </submittedName>
</protein>
<sequence length="415" mass="45071">MNGFSSRSGHEVGRRKLLLTGGALGAFGAIAAASPAAARSLWTWSPSASVAGAGAGIDPEWVWDEEADPVLAAVLDRGDVPRINELLRQWTRNDQALPDGLPSDLREFMEHARRMPSWADRAKLDRGAQFSKTKGIYVGALYGLGSGLMSTAIPRESRAVYYSKGGADMKDRVAKTAKLGYDIGDLDAYQPHGSMIVTAVKTRMVHAAVRHLLPQSPDWTRTSGGQTIPISQADVLVTWHSLATFVMRKLVEWKVRISAADAEAYLHVWQVSAAMLGVNDEYIPATWDAANAQSRQVLVPILAHTREGEALAEVLLDIVAELDAGVTRPLISAFSRYTLGDRVGDMIGLSQEPVLKPVIAAAWPLLVAFREGLIPLPGIPTVAWTLEEALRRFVLLFLAEGQRIAIDIPDMNRPS</sequence>
<dbReference type="RefSeq" id="WP_269656911.1">
    <property type="nucleotide sequence ID" value="NZ_CP114413.1"/>
</dbReference>
<accession>A0ABY7K7G8</accession>
<name>A0ABY7K7G8_9ACTN</name>
<evidence type="ECO:0000313" key="2">
    <source>
        <dbReference type="EMBL" id="WAZ19227.1"/>
    </source>
</evidence>
<dbReference type="PANTHER" id="PTHR37539">
    <property type="entry name" value="SECRETED PROTEIN-RELATED"/>
    <property type="match status" value="1"/>
</dbReference>
<keyword evidence="3" id="KW-1185">Reference proteome</keyword>
<feature type="domain" description="ER-bound oxygenase mpaB/mpaB'/Rubber oxygenase catalytic" evidence="1">
    <location>
        <begin position="141"/>
        <end position="351"/>
    </location>
</feature>